<evidence type="ECO:0000256" key="6">
    <source>
        <dbReference type="SAM" id="SignalP"/>
    </source>
</evidence>
<keyword evidence="3" id="KW-0378">Hydrolase</keyword>
<evidence type="ECO:0000256" key="2">
    <source>
        <dbReference type="ARBA" id="ARBA00022723"/>
    </source>
</evidence>
<dbReference type="PANTHER" id="PTHR12629:SF0">
    <property type="entry name" value="DIPHOSPHOINOSITOL-POLYPHOSPHATE DIPHOSPHATASE"/>
    <property type="match status" value="1"/>
</dbReference>
<evidence type="ECO:0000313" key="8">
    <source>
        <dbReference type="EMBL" id="KAF4040269.1"/>
    </source>
</evidence>
<reference evidence="8" key="1">
    <citation type="submission" date="2020-04" db="EMBL/GenBank/DDBJ databases">
        <title>Hybrid Assembly of Korean Phytophthora infestans isolates.</title>
        <authorList>
            <person name="Prokchorchik M."/>
            <person name="Lee Y."/>
            <person name="Seo J."/>
            <person name="Cho J.-H."/>
            <person name="Park Y.-E."/>
            <person name="Jang D.-C."/>
            <person name="Im J.-S."/>
            <person name="Choi J.-G."/>
            <person name="Park H.-J."/>
            <person name="Lee G.-B."/>
            <person name="Lee Y.-G."/>
            <person name="Hong S.-Y."/>
            <person name="Cho K."/>
            <person name="Sohn K.H."/>
        </authorList>
    </citation>
    <scope>NUCLEOTIDE SEQUENCE</scope>
    <source>
        <strain evidence="8">KR_1_A1</strain>
    </source>
</reference>
<dbReference type="Pfam" id="PF00293">
    <property type="entry name" value="NUDIX"/>
    <property type="match status" value="1"/>
</dbReference>
<keyword evidence="5" id="KW-0175">Coiled coil</keyword>
<feature type="signal peptide" evidence="6">
    <location>
        <begin position="1"/>
        <end position="19"/>
    </location>
</feature>
<evidence type="ECO:0000256" key="5">
    <source>
        <dbReference type="SAM" id="Coils"/>
    </source>
</evidence>
<comment type="caution">
    <text evidence="8">The sequence shown here is derived from an EMBL/GenBank/DDBJ whole genome shotgun (WGS) entry which is preliminary data.</text>
</comment>
<dbReference type="AlphaFoldDB" id="A0A833SZM9"/>
<dbReference type="InterPro" id="IPR000086">
    <property type="entry name" value="NUDIX_hydrolase_dom"/>
</dbReference>
<evidence type="ECO:0000256" key="4">
    <source>
        <dbReference type="ARBA" id="ARBA00022842"/>
    </source>
</evidence>
<evidence type="ECO:0000313" key="9">
    <source>
        <dbReference type="Proteomes" id="UP000602510"/>
    </source>
</evidence>
<proteinExistence type="predicted"/>
<dbReference type="PROSITE" id="PS51462">
    <property type="entry name" value="NUDIX"/>
    <property type="match status" value="1"/>
</dbReference>
<dbReference type="InterPro" id="IPR047198">
    <property type="entry name" value="DDP-like_NUDIX"/>
</dbReference>
<accession>A0A833SZM9</accession>
<evidence type="ECO:0000259" key="7">
    <source>
        <dbReference type="PROSITE" id="PS51462"/>
    </source>
</evidence>
<feature type="coiled-coil region" evidence="5">
    <location>
        <begin position="26"/>
        <end position="53"/>
    </location>
</feature>
<evidence type="ECO:0000256" key="3">
    <source>
        <dbReference type="ARBA" id="ARBA00022801"/>
    </source>
</evidence>
<dbReference type="InterPro" id="IPR020084">
    <property type="entry name" value="NUDIX_hydrolase_CS"/>
</dbReference>
<feature type="domain" description="Nudix hydrolase" evidence="7">
    <location>
        <begin position="188"/>
        <end position="300"/>
    </location>
</feature>
<dbReference type="CDD" id="cd04666">
    <property type="entry name" value="NUDIX_DIPP2_like_Nudt4"/>
    <property type="match status" value="1"/>
</dbReference>
<dbReference type="GO" id="GO:0005737">
    <property type="term" value="C:cytoplasm"/>
    <property type="evidence" value="ECO:0007669"/>
    <property type="project" value="TreeGrafter"/>
</dbReference>
<dbReference type="PROSITE" id="PS00893">
    <property type="entry name" value="NUDIX_BOX"/>
    <property type="match status" value="1"/>
</dbReference>
<dbReference type="GO" id="GO:0005634">
    <property type="term" value="C:nucleus"/>
    <property type="evidence" value="ECO:0007669"/>
    <property type="project" value="TreeGrafter"/>
</dbReference>
<keyword evidence="6" id="KW-0732">Signal</keyword>
<evidence type="ECO:0000256" key="1">
    <source>
        <dbReference type="ARBA" id="ARBA00001946"/>
    </source>
</evidence>
<dbReference type="InterPro" id="IPR015797">
    <property type="entry name" value="NUDIX_hydrolase-like_dom_sf"/>
</dbReference>
<dbReference type="GO" id="GO:0046872">
    <property type="term" value="F:metal ion binding"/>
    <property type="evidence" value="ECO:0007669"/>
    <property type="project" value="UniProtKB-KW"/>
</dbReference>
<dbReference type="Gene3D" id="3.90.79.10">
    <property type="entry name" value="Nucleoside Triphosphate Pyrophosphohydrolase"/>
    <property type="match status" value="1"/>
</dbReference>
<keyword evidence="9" id="KW-1185">Reference proteome</keyword>
<feature type="chain" id="PRO_5032356491" evidence="6">
    <location>
        <begin position="20"/>
        <end position="300"/>
    </location>
</feature>
<name>A0A833SZM9_PHYIN</name>
<dbReference type="GO" id="GO:0016462">
    <property type="term" value="F:pyrophosphatase activity"/>
    <property type="evidence" value="ECO:0007669"/>
    <property type="project" value="InterPro"/>
</dbReference>
<gene>
    <name evidence="8" type="ORF">GN244_ATG07460</name>
</gene>
<protein>
    <submittedName>
        <fullName evidence="8">NUDIX domain-containing protein</fullName>
    </submittedName>
</protein>
<sequence length="300" mass="33292">MRVLFLVLLSLASVSSIIARPYSTLLTIIESNKEDFTRELAEVNKQAKRFLRQYDFNALAEPNEERGFSGMNKADDVLKKADDLIGKAKIPANLNAAVEKAAMKADDVAAAAVKVAAPYPKDLSSATMKQIQKVEQLRAKDLATYTKKTSDGMRRKIEPFPGIKIAPEKYLGSHVGRQVQRYADDDVTRLLSSAVISRSPKEGGGDVLLISSSKPKKNDWFLPKGGWDKGEVIETAALREVIEEGGVNGQLEHSLGQFSDSGHIYYAYKMKAGTIYDDWAESVRYRLWVSYDDAIKLLVK</sequence>
<keyword evidence="2" id="KW-0479">Metal-binding</keyword>
<dbReference type="EMBL" id="WSZM01000149">
    <property type="protein sequence ID" value="KAF4040269.1"/>
    <property type="molecule type" value="Genomic_DNA"/>
</dbReference>
<organism evidence="8 9">
    <name type="scientific">Phytophthora infestans</name>
    <name type="common">Potato late blight agent</name>
    <name type="synonym">Botrytis infestans</name>
    <dbReference type="NCBI Taxonomy" id="4787"/>
    <lineage>
        <taxon>Eukaryota</taxon>
        <taxon>Sar</taxon>
        <taxon>Stramenopiles</taxon>
        <taxon>Oomycota</taxon>
        <taxon>Peronosporomycetes</taxon>
        <taxon>Peronosporales</taxon>
        <taxon>Peronosporaceae</taxon>
        <taxon>Phytophthora</taxon>
    </lineage>
</organism>
<dbReference type="PANTHER" id="PTHR12629">
    <property type="entry name" value="DIPHOSPHOINOSITOL POLYPHOSPHATE PHOSPHOHYDROLASE"/>
    <property type="match status" value="1"/>
</dbReference>
<comment type="cofactor">
    <cofactor evidence="1">
        <name>Mg(2+)</name>
        <dbReference type="ChEBI" id="CHEBI:18420"/>
    </cofactor>
</comment>
<keyword evidence="4" id="KW-0460">Magnesium</keyword>
<dbReference type="Proteomes" id="UP000602510">
    <property type="component" value="Unassembled WGS sequence"/>
</dbReference>
<dbReference type="SUPFAM" id="SSF55811">
    <property type="entry name" value="Nudix"/>
    <property type="match status" value="1"/>
</dbReference>